<protein>
    <submittedName>
        <fullName evidence="4">Right-handed parallel beta-helix repeat-containing protein</fullName>
    </submittedName>
</protein>
<reference evidence="5" key="1">
    <citation type="journal article" date="2019" name="Int. J. Syst. Evol. Microbiol.">
        <title>The Global Catalogue of Microorganisms (GCM) 10K type strain sequencing project: providing services to taxonomists for standard genome sequencing and annotation.</title>
        <authorList>
            <consortium name="The Broad Institute Genomics Platform"/>
            <consortium name="The Broad Institute Genome Sequencing Center for Infectious Disease"/>
            <person name="Wu L."/>
            <person name="Ma J."/>
        </authorList>
    </citation>
    <scope>NUCLEOTIDE SEQUENCE [LARGE SCALE GENOMIC DNA]</scope>
    <source>
        <strain evidence="5">CGMCC 4.7241</strain>
    </source>
</reference>
<evidence type="ECO:0000259" key="3">
    <source>
        <dbReference type="Pfam" id="PF13229"/>
    </source>
</evidence>
<dbReference type="InterPro" id="IPR006626">
    <property type="entry name" value="PbH1"/>
</dbReference>
<evidence type="ECO:0000313" key="4">
    <source>
        <dbReference type="EMBL" id="MFC3763306.1"/>
    </source>
</evidence>
<dbReference type="InterPro" id="IPR012334">
    <property type="entry name" value="Pectin_lyas_fold"/>
</dbReference>
<dbReference type="Gene3D" id="2.160.20.10">
    <property type="entry name" value="Single-stranded right-handed beta-helix, Pectin lyase-like"/>
    <property type="match status" value="1"/>
</dbReference>
<feature type="domain" description="Right handed beta helix" evidence="3">
    <location>
        <begin position="206"/>
        <end position="302"/>
    </location>
</feature>
<dbReference type="SMART" id="SM00710">
    <property type="entry name" value="PbH1"/>
    <property type="match status" value="6"/>
</dbReference>
<dbReference type="EMBL" id="JBHRZH010000017">
    <property type="protein sequence ID" value="MFC3763306.1"/>
    <property type="molecule type" value="Genomic_DNA"/>
</dbReference>
<proteinExistence type="predicted"/>
<feature type="region of interest" description="Disordered" evidence="2">
    <location>
        <begin position="499"/>
        <end position="525"/>
    </location>
</feature>
<gene>
    <name evidence="4" type="ORF">ACFOUW_20885</name>
</gene>
<dbReference type="InterPro" id="IPR011050">
    <property type="entry name" value="Pectin_lyase_fold/virulence"/>
</dbReference>
<dbReference type="PANTHER" id="PTHR22990">
    <property type="entry name" value="F-BOX ONLY PROTEIN"/>
    <property type="match status" value="1"/>
</dbReference>
<accession>A0ABV7YDJ2</accession>
<dbReference type="Pfam" id="PF13229">
    <property type="entry name" value="Beta_helix"/>
    <property type="match status" value="1"/>
</dbReference>
<evidence type="ECO:0000256" key="1">
    <source>
        <dbReference type="ARBA" id="ARBA00022737"/>
    </source>
</evidence>
<evidence type="ECO:0000256" key="2">
    <source>
        <dbReference type="SAM" id="MobiDB-lite"/>
    </source>
</evidence>
<dbReference type="InterPro" id="IPR039448">
    <property type="entry name" value="Beta_helix"/>
</dbReference>
<dbReference type="InterPro" id="IPR051550">
    <property type="entry name" value="SCF-Subunits/Alg-Epimerases"/>
</dbReference>
<organism evidence="4 5">
    <name type="scientific">Tenggerimyces flavus</name>
    <dbReference type="NCBI Taxonomy" id="1708749"/>
    <lineage>
        <taxon>Bacteria</taxon>
        <taxon>Bacillati</taxon>
        <taxon>Actinomycetota</taxon>
        <taxon>Actinomycetes</taxon>
        <taxon>Propionibacteriales</taxon>
        <taxon>Nocardioidaceae</taxon>
        <taxon>Tenggerimyces</taxon>
    </lineage>
</organism>
<sequence>MTWGNRGRAIVVALLAIGVGLIVPAEASAGEWPTTPPAQICGNSEILDGPSTAPPGAVTVPAGDNNDLFFDFRDPNQTFWFAPGVHTMGTDVFGQIEPGPGTTFIGAPGAIFDGQGVNMFAFTQHAPNVTISHLTIRNFNAPQDQGVVNHDGAADWTVEYNTITENNGAGLMAGSNNTYRYNCIKDNGQYGINACCGTDSPSGDIQNWVLDHNEIVGNNADDWENQVPGCGCSGGVKFWINKDVTVTNNWVHDNRGVGLWLDNNNRGFVVEHNLIEDNDAQALFIEAGYDALVRHNLFRRNAFVEGRRFADRGNNFPVGAIYVSESGSPAGYDLKTSPMLISDNSFDDNWGGIVLWENADRYCSSEAHTHPPYCTIKTDLYDDTQCETTVENDIPDGIDKYRCRWSTENIVVENNEFHLDKAAMGASCVGADYCGINGLFSNYGSFDEFPGFEIPWRLTFLQQNVFRNNHYTGDWKFAGFETTRPDGARVTFQDWTAPAPEIPDEYTSDNRPTTFGQDQGSTYTG</sequence>
<keyword evidence="1" id="KW-0677">Repeat</keyword>
<dbReference type="SUPFAM" id="SSF51126">
    <property type="entry name" value="Pectin lyase-like"/>
    <property type="match status" value="1"/>
</dbReference>
<dbReference type="Proteomes" id="UP001595699">
    <property type="component" value="Unassembled WGS sequence"/>
</dbReference>
<comment type="caution">
    <text evidence="4">The sequence shown here is derived from an EMBL/GenBank/DDBJ whole genome shotgun (WGS) entry which is preliminary data.</text>
</comment>
<name>A0ABV7YDJ2_9ACTN</name>
<evidence type="ECO:0000313" key="5">
    <source>
        <dbReference type="Proteomes" id="UP001595699"/>
    </source>
</evidence>
<dbReference type="RefSeq" id="WP_205119629.1">
    <property type="nucleotide sequence ID" value="NZ_JAFBCM010000001.1"/>
</dbReference>
<dbReference type="PANTHER" id="PTHR22990:SF15">
    <property type="entry name" value="F-BOX ONLY PROTEIN 10"/>
    <property type="match status" value="1"/>
</dbReference>
<feature type="compositionally biased region" description="Polar residues" evidence="2">
    <location>
        <begin position="509"/>
        <end position="525"/>
    </location>
</feature>
<keyword evidence="5" id="KW-1185">Reference proteome</keyword>